<evidence type="ECO:0000313" key="1">
    <source>
        <dbReference type="EMBL" id="GAG99867.1"/>
    </source>
</evidence>
<sequence>MFTLINEKDYEELNKYKWYASETWKGDGHFYAKRAVVIPGTSGRRNRTIYMHRIITNCPKGMKVN</sequence>
<comment type="caution">
    <text evidence="1">The sequence shown here is derived from an EMBL/GenBank/DDBJ whole genome shotgun (WGS) entry which is preliminary data.</text>
</comment>
<accession>X1D411</accession>
<reference evidence="1" key="1">
    <citation type="journal article" date="2014" name="Front. Microbiol.">
        <title>High frequency of phylogenetically diverse reductive dehalogenase-homologous genes in deep subseafloor sedimentary metagenomes.</title>
        <authorList>
            <person name="Kawai M."/>
            <person name="Futagami T."/>
            <person name="Toyoda A."/>
            <person name="Takaki Y."/>
            <person name="Nishi S."/>
            <person name="Hori S."/>
            <person name="Arai W."/>
            <person name="Tsubouchi T."/>
            <person name="Morono Y."/>
            <person name="Uchiyama I."/>
            <person name="Ito T."/>
            <person name="Fujiyama A."/>
            <person name="Inagaki F."/>
            <person name="Takami H."/>
        </authorList>
    </citation>
    <scope>NUCLEOTIDE SEQUENCE</scope>
    <source>
        <strain evidence="1">Expedition CK06-06</strain>
    </source>
</reference>
<name>X1D411_9ZZZZ</name>
<dbReference type="AlphaFoldDB" id="X1D411"/>
<organism evidence="1">
    <name type="scientific">marine sediment metagenome</name>
    <dbReference type="NCBI Taxonomy" id="412755"/>
    <lineage>
        <taxon>unclassified sequences</taxon>
        <taxon>metagenomes</taxon>
        <taxon>ecological metagenomes</taxon>
    </lineage>
</organism>
<dbReference type="EMBL" id="BART01020083">
    <property type="protein sequence ID" value="GAG99867.1"/>
    <property type="molecule type" value="Genomic_DNA"/>
</dbReference>
<protein>
    <submittedName>
        <fullName evidence="1">Uncharacterized protein</fullName>
    </submittedName>
</protein>
<proteinExistence type="predicted"/>
<gene>
    <name evidence="1" type="ORF">S01H4_37390</name>
</gene>
<feature type="non-terminal residue" evidence="1">
    <location>
        <position position="65"/>
    </location>
</feature>